<keyword evidence="8" id="KW-1185">Reference proteome</keyword>
<dbReference type="SFLD" id="SFLDG00358">
    <property type="entry name" value="Main_(cytGST)"/>
    <property type="match status" value="1"/>
</dbReference>
<evidence type="ECO:0000259" key="5">
    <source>
        <dbReference type="PROSITE" id="PS50404"/>
    </source>
</evidence>
<dbReference type="FunFam" id="3.40.30.10:FF:000156">
    <property type="entry name" value="Glutathione S-transferase 1"/>
    <property type="match status" value="1"/>
</dbReference>
<dbReference type="PROSITE" id="PS50405">
    <property type="entry name" value="GST_CTER"/>
    <property type="match status" value="1"/>
</dbReference>
<feature type="domain" description="GST N-terminal" evidence="5">
    <location>
        <begin position="1"/>
        <end position="80"/>
    </location>
</feature>
<proteinExistence type="inferred from homology"/>
<dbReference type="Gene3D" id="1.20.1050.10">
    <property type="match status" value="1"/>
</dbReference>
<evidence type="ECO:0000256" key="3">
    <source>
        <dbReference type="ARBA" id="ARBA00047960"/>
    </source>
</evidence>
<dbReference type="CDD" id="cd03189">
    <property type="entry name" value="GST_C_GTT1_like"/>
    <property type="match status" value="1"/>
</dbReference>
<dbReference type="InterPro" id="IPR004045">
    <property type="entry name" value="Glutathione_S-Trfase_N"/>
</dbReference>
<gene>
    <name evidence="7" type="primary">gstB_5</name>
    <name evidence="7" type="ORF">DSM104443_04019</name>
</gene>
<dbReference type="GO" id="GO:0005737">
    <property type="term" value="C:cytoplasm"/>
    <property type="evidence" value="ECO:0007669"/>
    <property type="project" value="UniProtKB-ARBA"/>
</dbReference>
<accession>A0A6M4H0Q3</accession>
<name>A0A6M4H0Q3_9PROT</name>
<reference evidence="7 8" key="1">
    <citation type="submission" date="2020-04" db="EMBL/GenBank/DDBJ databases">
        <title>Usitatibacter rugosus gen. nov., sp. nov. and Usitatibacter palustris sp. nov., novel members of Usitatibacteraceae fam. nov. within the order Nitrosomonadales isolated from soil.</title>
        <authorList>
            <person name="Huber K.J."/>
            <person name="Neumann-Schaal M."/>
            <person name="Geppert A."/>
            <person name="Luckner M."/>
            <person name="Wanner G."/>
            <person name="Overmann J."/>
        </authorList>
    </citation>
    <scope>NUCLEOTIDE SEQUENCE [LARGE SCALE GENOMIC DNA]</scope>
    <source>
        <strain evidence="7 8">0125_3</strain>
    </source>
</reference>
<evidence type="ECO:0000313" key="7">
    <source>
        <dbReference type="EMBL" id="QJR12925.1"/>
    </source>
</evidence>
<dbReference type="GO" id="GO:0004364">
    <property type="term" value="F:glutathione transferase activity"/>
    <property type="evidence" value="ECO:0007669"/>
    <property type="project" value="UniProtKB-EC"/>
</dbReference>
<dbReference type="EC" id="2.5.1.18" evidence="1"/>
<evidence type="ECO:0000256" key="1">
    <source>
        <dbReference type="ARBA" id="ARBA00012452"/>
    </source>
</evidence>
<evidence type="ECO:0000256" key="2">
    <source>
        <dbReference type="ARBA" id="ARBA00022679"/>
    </source>
</evidence>
<dbReference type="Pfam" id="PF02798">
    <property type="entry name" value="GST_N"/>
    <property type="match status" value="1"/>
</dbReference>
<dbReference type="InterPro" id="IPR010987">
    <property type="entry name" value="Glutathione-S-Trfase_C-like"/>
</dbReference>
<dbReference type="PANTHER" id="PTHR44051">
    <property type="entry name" value="GLUTATHIONE S-TRANSFERASE-RELATED"/>
    <property type="match status" value="1"/>
</dbReference>
<sequence length="207" mass="23357">MITIHHLNDSRSERIVWLAEELGLPYKLVRHQREKTGAAPPEYKELHPLGKAPVIEDGDVKLAESGAIVEYLVQRHGGGRLAPKPEDASYRDYIYWMHFAEGSLMTLSMVALFVSRIPEAKESPVKQRIDGRLKGMLAFVDAELASRTWFAGDAFTAADVMMLFPFTTMRHYLDYDISAYPNIVAYVKRIEARPAYVKAMSLAGRGK</sequence>
<dbReference type="InterPro" id="IPR036282">
    <property type="entry name" value="Glutathione-S-Trfase_C_sf"/>
</dbReference>
<dbReference type="EMBL" id="CP053069">
    <property type="protein sequence ID" value="QJR12925.1"/>
    <property type="molecule type" value="Genomic_DNA"/>
</dbReference>
<keyword evidence="2 7" id="KW-0808">Transferase</keyword>
<protein>
    <recommendedName>
        <fullName evidence="1">glutathione transferase</fullName>
        <ecNumber evidence="1">2.5.1.18</ecNumber>
    </recommendedName>
</protein>
<evidence type="ECO:0000256" key="4">
    <source>
        <dbReference type="RuleBase" id="RU003494"/>
    </source>
</evidence>
<evidence type="ECO:0000259" key="6">
    <source>
        <dbReference type="PROSITE" id="PS50405"/>
    </source>
</evidence>
<feature type="domain" description="GST C-terminal" evidence="6">
    <location>
        <begin position="86"/>
        <end position="207"/>
    </location>
</feature>
<dbReference type="Proteomes" id="UP000501534">
    <property type="component" value="Chromosome"/>
</dbReference>
<dbReference type="InterPro" id="IPR036249">
    <property type="entry name" value="Thioredoxin-like_sf"/>
</dbReference>
<dbReference type="SUPFAM" id="SSF47616">
    <property type="entry name" value="GST C-terminal domain-like"/>
    <property type="match status" value="1"/>
</dbReference>
<dbReference type="SFLD" id="SFLDS00019">
    <property type="entry name" value="Glutathione_Transferase_(cytos"/>
    <property type="match status" value="1"/>
</dbReference>
<dbReference type="Gene3D" id="3.40.30.10">
    <property type="entry name" value="Glutaredoxin"/>
    <property type="match status" value="1"/>
</dbReference>
<dbReference type="RefSeq" id="WP_171095556.1">
    <property type="nucleotide sequence ID" value="NZ_CP053069.1"/>
</dbReference>
<dbReference type="InterPro" id="IPR004046">
    <property type="entry name" value="GST_C"/>
</dbReference>
<comment type="similarity">
    <text evidence="4">Belongs to the GST superfamily.</text>
</comment>
<dbReference type="CDD" id="cd03046">
    <property type="entry name" value="GST_N_GTT1_like"/>
    <property type="match status" value="1"/>
</dbReference>
<evidence type="ECO:0000313" key="8">
    <source>
        <dbReference type="Proteomes" id="UP000501534"/>
    </source>
</evidence>
<dbReference type="AlphaFoldDB" id="A0A6M4H0Q3"/>
<dbReference type="KEGG" id="uru:DSM104443_04019"/>
<comment type="catalytic activity">
    <reaction evidence="3">
        <text>RX + glutathione = an S-substituted glutathione + a halide anion + H(+)</text>
        <dbReference type="Rhea" id="RHEA:16437"/>
        <dbReference type="ChEBI" id="CHEBI:15378"/>
        <dbReference type="ChEBI" id="CHEBI:16042"/>
        <dbReference type="ChEBI" id="CHEBI:17792"/>
        <dbReference type="ChEBI" id="CHEBI:57925"/>
        <dbReference type="ChEBI" id="CHEBI:90779"/>
        <dbReference type="EC" id="2.5.1.18"/>
    </reaction>
</comment>
<dbReference type="SUPFAM" id="SSF52833">
    <property type="entry name" value="Thioredoxin-like"/>
    <property type="match status" value="1"/>
</dbReference>
<dbReference type="PROSITE" id="PS50404">
    <property type="entry name" value="GST_NTER"/>
    <property type="match status" value="1"/>
</dbReference>
<dbReference type="SFLD" id="SFLDG01150">
    <property type="entry name" value="Main.1:_Beta-like"/>
    <property type="match status" value="1"/>
</dbReference>
<dbReference type="GO" id="GO:0004601">
    <property type="term" value="F:peroxidase activity"/>
    <property type="evidence" value="ECO:0007669"/>
    <property type="project" value="UniProtKB-ARBA"/>
</dbReference>
<dbReference type="InterPro" id="IPR040079">
    <property type="entry name" value="Glutathione_S-Trfase"/>
</dbReference>
<organism evidence="7 8">
    <name type="scientific">Usitatibacter rugosus</name>
    <dbReference type="NCBI Taxonomy" id="2732067"/>
    <lineage>
        <taxon>Bacteria</taxon>
        <taxon>Pseudomonadati</taxon>
        <taxon>Pseudomonadota</taxon>
        <taxon>Betaproteobacteria</taxon>
        <taxon>Nitrosomonadales</taxon>
        <taxon>Usitatibacteraceae</taxon>
        <taxon>Usitatibacter</taxon>
    </lineage>
</organism>
<dbReference type="Pfam" id="PF00043">
    <property type="entry name" value="GST_C"/>
    <property type="match status" value="1"/>
</dbReference>
<dbReference type="PANTHER" id="PTHR44051:SF9">
    <property type="entry name" value="GLUTATHIONE S-TRANSFERASE 1"/>
    <property type="match status" value="1"/>
</dbReference>